<dbReference type="Proteomes" id="UP000092713">
    <property type="component" value="Unassembled WGS sequence"/>
</dbReference>
<dbReference type="InterPro" id="IPR008964">
    <property type="entry name" value="Invasin/intimin_cell_adhesion"/>
</dbReference>
<comment type="caution">
    <text evidence="3">The sequence shown here is derived from an EMBL/GenBank/DDBJ whole genome shotgun (WGS) entry which is preliminary data.</text>
</comment>
<dbReference type="AlphaFoldDB" id="A0A1A7BWK2"/>
<evidence type="ECO:0000259" key="2">
    <source>
        <dbReference type="PROSITE" id="PS51127"/>
    </source>
</evidence>
<keyword evidence="4" id="KW-1185">Reference proteome</keyword>
<sequence>MSLAMLLAACGGGGGDPTLDGGGGGGVVGSVPAAVSVSLLDANGAASNTVSATAALTARAVVLDKSGAPVANALVTFTTPASLVTLTPAVGTALTDAKGVAVVTLRPADPAASGAGKVTATVTQGAVIVSGEANYQVAAAAASKASISVSLLNASGSNSNTLSSATPLTGVALVKDQNGAVLANAMVVFATSNETLAILAPANGTVLTDRNGEARVTLRPFSLAAAGAGTLTAAVVLNGTTTTSTINYMVGATALAFGNIIFEAPSLDAYGSTQVALDVMSNGVKYTDQSIAVNFSSTCVAAGKATFATLVQTADGTARATYRDRGCGANDVISATASGVTGSRSATLAIAPPQPASIQFTSAIPSDKAIVIRGQGGLLRSETATLKFRAFDTFNNPLQGLKVTFEKADVNAPVDLAPDLASTDANGEVTTSVSSRDTPLSFRIRAKFTTAAGREISTLSDTIVVSTGTPVQKAFSLSISDSNVEGLNVDANGSAPSATVNVAMGDKFGNPVADGTPVVFQSNVGVVGSASRGGCTSVNGACSVDFRSQEPRSPVPNTPATVCNRVASDSTRAGVGTICASTSDGTAVPIFDSISFFISGSEPGRVLRDDAVVLTKNVVNDLGIASWTVPKVFTLRVSDVNGNPMPSGTRIEVANISNAASSGVSPPAVQKIFPDSTVANDVDQGTRHIVTVSAPADNCSPRTATFNVNVISPRLLTTSYPFKLTFTCQ</sequence>
<dbReference type="EMBL" id="LOCQ01000061">
    <property type="protein sequence ID" value="OBV37124.1"/>
    <property type="molecule type" value="Genomic_DNA"/>
</dbReference>
<reference evidence="3 4" key="1">
    <citation type="submission" date="2016-04" db="EMBL/GenBank/DDBJ databases">
        <title>Draft genome sequence of Janthinobacterium psychrotolerans sp. nov., isolated from freshwater sediments in Denmark.</title>
        <authorList>
            <person name="Gong X."/>
            <person name="Skrivergaard S."/>
            <person name="Korsgaard B.S."/>
            <person name="Schreiber L."/>
            <person name="Marshall I.P."/>
            <person name="Finster K."/>
            <person name="Schramm A."/>
        </authorList>
    </citation>
    <scope>NUCLEOTIDE SEQUENCE [LARGE SCALE GENOMIC DNA]</scope>
    <source>
        <strain evidence="3 4">S3-2</strain>
    </source>
</reference>
<dbReference type="SUPFAM" id="SSF49373">
    <property type="entry name" value="Invasin/intimin cell-adhesion fragments"/>
    <property type="match status" value="3"/>
</dbReference>
<feature type="domain" description="Big-1" evidence="2">
    <location>
        <begin position="144"/>
        <end position="249"/>
    </location>
</feature>
<dbReference type="InterPro" id="IPR013783">
    <property type="entry name" value="Ig-like_fold"/>
</dbReference>
<evidence type="ECO:0000313" key="4">
    <source>
        <dbReference type="Proteomes" id="UP000092713"/>
    </source>
</evidence>
<proteinExistence type="inferred from homology"/>
<dbReference type="Gene3D" id="2.60.40.10">
    <property type="entry name" value="Immunoglobulins"/>
    <property type="match status" value="4"/>
</dbReference>
<dbReference type="PATRIC" id="fig|1747903.4.peg.622"/>
<dbReference type="SMART" id="SM00634">
    <property type="entry name" value="BID_1"/>
    <property type="match status" value="3"/>
</dbReference>
<accession>A0A1A7BWK2</accession>
<dbReference type="InterPro" id="IPR003344">
    <property type="entry name" value="Big_1_dom"/>
</dbReference>
<feature type="domain" description="Big-1" evidence="2">
    <location>
        <begin position="36"/>
        <end position="136"/>
    </location>
</feature>
<protein>
    <submittedName>
        <fullName evidence="3">Ig-like domain (Group 1)</fullName>
    </submittedName>
</protein>
<organism evidence="3 4">
    <name type="scientific">Janthinobacterium psychrotolerans</name>
    <dbReference type="NCBI Taxonomy" id="1747903"/>
    <lineage>
        <taxon>Bacteria</taxon>
        <taxon>Pseudomonadati</taxon>
        <taxon>Pseudomonadota</taxon>
        <taxon>Betaproteobacteria</taxon>
        <taxon>Burkholderiales</taxon>
        <taxon>Oxalobacteraceae</taxon>
        <taxon>Janthinobacterium</taxon>
    </lineage>
</organism>
<comment type="similarity">
    <text evidence="1">Belongs to the intimin/invasin family.</text>
</comment>
<dbReference type="PROSITE" id="PS51127">
    <property type="entry name" value="BIG1"/>
    <property type="match status" value="2"/>
</dbReference>
<evidence type="ECO:0000256" key="1">
    <source>
        <dbReference type="ARBA" id="ARBA00010116"/>
    </source>
</evidence>
<evidence type="ECO:0000313" key="3">
    <source>
        <dbReference type="EMBL" id="OBV37124.1"/>
    </source>
</evidence>
<dbReference type="STRING" id="1747903.ASR47_1002176"/>
<gene>
    <name evidence="3" type="ORF">ASR47_1002176</name>
</gene>
<name>A0A1A7BWK2_9BURK</name>